<accession>A0ACB5TUH1</accession>
<dbReference type="EMBL" id="BSXV01002300">
    <property type="protein sequence ID" value="GME95427.1"/>
    <property type="molecule type" value="Genomic_DNA"/>
</dbReference>
<comment type="caution">
    <text evidence="1">The sequence shown here is derived from an EMBL/GenBank/DDBJ whole genome shotgun (WGS) entry which is preliminary data.</text>
</comment>
<dbReference type="Proteomes" id="UP001165101">
    <property type="component" value="Unassembled WGS sequence"/>
</dbReference>
<keyword evidence="2" id="KW-1185">Reference proteome</keyword>
<proteinExistence type="predicted"/>
<organism evidence="1 2">
    <name type="scientific">Candida boidinii</name>
    <name type="common">Yeast</name>
    <dbReference type="NCBI Taxonomy" id="5477"/>
    <lineage>
        <taxon>Eukaryota</taxon>
        <taxon>Fungi</taxon>
        <taxon>Dikarya</taxon>
        <taxon>Ascomycota</taxon>
        <taxon>Saccharomycotina</taxon>
        <taxon>Pichiomycetes</taxon>
        <taxon>Pichiales</taxon>
        <taxon>Pichiaceae</taxon>
        <taxon>Ogataea</taxon>
        <taxon>Ogataea/Candida clade</taxon>
    </lineage>
</organism>
<evidence type="ECO:0000313" key="2">
    <source>
        <dbReference type="Proteomes" id="UP001165101"/>
    </source>
</evidence>
<gene>
    <name evidence="1" type="ORF">Cboi01_000389900</name>
</gene>
<sequence length="491" mass="55766">MSSDSIDRVFVKAITTIRTLSSKSSNNSLPRPPLSNRVKLYGLYKQATEGDVSGLMDRPTGNKSEDESSRRKWDAWKSEEGLTKTEAKKRYISYLIQTMNAYALGSNEARELLNELEYLWDQVKDHSNSIIINGSGSGGSNTGSNQQQQHNQQLHNNNSPPFNDLNMFNNNNNTNNNNTTNTIPLLDHGINRSQSPALSLYRLASTGSNTNLVRPISRLSMTNVTQQQQQPQLTQLQATPSAQTTNHTLTHQQQSNYKNQNQNQIVSDYEKYKSRNVSNISTLGYNNPNNNSNNNIDFIKWQSDINITLNRITKELNTLRVIQQHTQNQMTIYDSKDINNDQTKANLRHDDGNNNTNKNKNQSFLRLIITKLKKSIILNFLNFIKIIKLLIKRITIDSILIISIFIIFNKFLKTDFNSLLSSDINLQSSNNNNNNNNANKNVSNSPLNVITRFITLLKDKFTDLIINHNSIISAVQPKDIIPTNVIIESRK</sequence>
<protein>
    <submittedName>
        <fullName evidence="1">Unnamed protein product</fullName>
    </submittedName>
</protein>
<name>A0ACB5TUH1_CANBO</name>
<evidence type="ECO:0000313" key="1">
    <source>
        <dbReference type="EMBL" id="GME95427.1"/>
    </source>
</evidence>
<reference evidence="1" key="1">
    <citation type="submission" date="2023-04" db="EMBL/GenBank/DDBJ databases">
        <title>Candida boidinii NBRC 1967.</title>
        <authorList>
            <person name="Ichikawa N."/>
            <person name="Sato H."/>
            <person name="Tonouchi N."/>
        </authorList>
    </citation>
    <scope>NUCLEOTIDE SEQUENCE</scope>
    <source>
        <strain evidence="1">NBRC 1967</strain>
    </source>
</reference>